<dbReference type="EMBL" id="CP011497">
    <property type="protein sequence ID" value="AKJ08534.1"/>
    <property type="molecule type" value="Genomic_DNA"/>
</dbReference>
<sequence length="530" mass="58974">MRTIKNECITASDGTRLYADVYLPDAEGPYPALYAVAPYQKDLLYLPPVSVFRFIETGPLDYWTGHGYAVVVGDQRGTGRSEGEFELFGPAEQRDCYDTIEWIASRPWSTGKISMAGESAYSVNQWLAAAQRPPHLTCALIYNGFTDLYHDAVYHGGVYSMNFLAFWATEHLRAAATLGATPPRPGGIAADVIGMTLDRPVFDDWWDQRAVKVEDIDIPVLNVAWWYSIGLHLHGQLDGYERLSGADKRLVVLAGTDSHERYYQPEFLDTYIRPWYDHWLKGIDNGVMDGPPVRLQIGNAGSRLREEPEWPLQRAVPTPFYLSPEPAGAVRSLNDGSLTTAPPTAATGGPTAYDFPNPEWTVGTTVITDGIPQPTSGILTFTTPPLEHDTEVTGKITLVLYAETDQSDTDFHVKISEQKAVPKLKEALMRRVAKNVPPPSAMVSRGWLKGSHRTQPPQPVEPGAVVRYEIEVWPTSYLFRKGSRIRLEIANGDSPVADGLFYHYYGHQVGRDLIHHDADHPSHLVLPLVH</sequence>
<dbReference type="InterPro" id="IPR000383">
    <property type="entry name" value="Xaa-Pro-like_dom"/>
</dbReference>
<proteinExistence type="predicted"/>
<name>A0ABN4GA36_9ACTN</name>
<dbReference type="Gene3D" id="1.10.3020.20">
    <property type="match status" value="1"/>
</dbReference>
<dbReference type="NCBIfam" id="TIGR00976">
    <property type="entry name" value="CocE_NonD"/>
    <property type="match status" value="2"/>
</dbReference>
<dbReference type="PANTHER" id="PTHR43056">
    <property type="entry name" value="PEPTIDASE S9 PROLYL OLIGOPEPTIDASE"/>
    <property type="match status" value="1"/>
</dbReference>
<dbReference type="Proteomes" id="UP000035366">
    <property type="component" value="Chromosome"/>
</dbReference>
<keyword evidence="1" id="KW-0378">Hydrolase</keyword>
<evidence type="ECO:0000313" key="4">
    <source>
        <dbReference type="Proteomes" id="UP000035366"/>
    </source>
</evidence>
<dbReference type="PANTHER" id="PTHR43056:SF10">
    <property type="entry name" value="COCE_NOND FAMILY, PUTATIVE (AFU_ORTHOLOGUE AFUA_7G00600)-RELATED"/>
    <property type="match status" value="1"/>
</dbReference>
<dbReference type="InterPro" id="IPR029058">
    <property type="entry name" value="AB_hydrolase_fold"/>
</dbReference>
<dbReference type="SMART" id="SM00939">
    <property type="entry name" value="PepX_C"/>
    <property type="match status" value="1"/>
</dbReference>
<protein>
    <recommendedName>
        <fullName evidence="2">Xaa-Pro dipeptidyl-peptidase C-terminal domain-containing protein</fullName>
    </recommendedName>
</protein>
<feature type="domain" description="Xaa-Pro dipeptidyl-peptidase C-terminal" evidence="2">
    <location>
        <begin position="273"/>
        <end position="525"/>
    </location>
</feature>
<dbReference type="InterPro" id="IPR005674">
    <property type="entry name" value="CocE/Ser_esterase"/>
</dbReference>
<evidence type="ECO:0000256" key="1">
    <source>
        <dbReference type="ARBA" id="ARBA00022801"/>
    </source>
</evidence>
<accession>A0ABN4GA36</accession>
<gene>
    <name evidence="3" type="ORF">ABB07_00235</name>
</gene>
<dbReference type="SUPFAM" id="SSF49785">
    <property type="entry name" value="Galactose-binding domain-like"/>
    <property type="match status" value="1"/>
</dbReference>
<dbReference type="Pfam" id="PF08530">
    <property type="entry name" value="PepX_C"/>
    <property type="match status" value="1"/>
</dbReference>
<dbReference type="InterPro" id="IPR013736">
    <property type="entry name" value="Xaa-Pro_dipept_C"/>
</dbReference>
<evidence type="ECO:0000259" key="2">
    <source>
        <dbReference type="SMART" id="SM00939"/>
    </source>
</evidence>
<dbReference type="RefSeq" id="WP_208896659.1">
    <property type="nucleotide sequence ID" value="NZ_CP011497.1"/>
</dbReference>
<dbReference type="Pfam" id="PF02129">
    <property type="entry name" value="Peptidase_S15"/>
    <property type="match status" value="1"/>
</dbReference>
<keyword evidence="4" id="KW-1185">Reference proteome</keyword>
<evidence type="ECO:0000313" key="3">
    <source>
        <dbReference type="EMBL" id="AKJ08534.1"/>
    </source>
</evidence>
<dbReference type="Gene3D" id="2.60.120.260">
    <property type="entry name" value="Galactose-binding domain-like"/>
    <property type="match status" value="1"/>
</dbReference>
<dbReference type="SUPFAM" id="SSF53474">
    <property type="entry name" value="alpha/beta-Hydrolases"/>
    <property type="match status" value="1"/>
</dbReference>
<organism evidence="3 4">
    <name type="scientific">Streptomyces incarnatus</name>
    <dbReference type="NCBI Taxonomy" id="665007"/>
    <lineage>
        <taxon>Bacteria</taxon>
        <taxon>Bacillati</taxon>
        <taxon>Actinomycetota</taxon>
        <taxon>Actinomycetes</taxon>
        <taxon>Kitasatosporales</taxon>
        <taxon>Streptomycetaceae</taxon>
        <taxon>Streptomyces</taxon>
    </lineage>
</organism>
<dbReference type="InterPro" id="IPR008979">
    <property type="entry name" value="Galactose-bd-like_sf"/>
</dbReference>
<reference evidence="3 4" key="1">
    <citation type="journal article" date="2015" name="ISME J.">
        <title>Draft Genome Sequence of Streptomyces incarnatus NRRL8089, which Produces the Nucleoside Antibiotic Sinefungin.</title>
        <authorList>
            <person name="Oshima K."/>
            <person name="Hattori M."/>
            <person name="Shimizu H."/>
            <person name="Fukuda K."/>
            <person name="Nemoto M."/>
            <person name="Inagaki K."/>
            <person name="Tamura T."/>
        </authorList>
    </citation>
    <scope>NUCLEOTIDE SEQUENCE [LARGE SCALE GENOMIC DNA]</scope>
    <source>
        <strain evidence="3 4">NRRL 8089</strain>
    </source>
</reference>
<dbReference type="Gene3D" id="3.40.50.1820">
    <property type="entry name" value="alpha/beta hydrolase"/>
    <property type="match status" value="1"/>
</dbReference>
<dbReference type="InterPro" id="IPR050585">
    <property type="entry name" value="Xaa-Pro_dipeptidyl-ppase/CocE"/>
</dbReference>